<comment type="caution">
    <text evidence="8">The sequence shown here is derived from an EMBL/GenBank/DDBJ whole genome shotgun (WGS) entry which is preliminary data.</text>
</comment>
<comment type="function">
    <text evidence="5">May act as an export chaperone for the filament capping protein FliD.</text>
</comment>
<dbReference type="InterPro" id="IPR008622">
    <property type="entry name" value="FliT"/>
</dbReference>
<evidence type="ECO:0000256" key="2">
    <source>
        <dbReference type="ARBA" id="ARBA00022490"/>
    </source>
</evidence>
<name>A0ABW3DD65_9BACL</name>
<keyword evidence="4" id="KW-0143">Chaperone</keyword>
<sequence>MDKLINELDALTMRFVDRMDQATYEEVEEFVENREKLVLSIQQKWSAGENPDVEPYKNKVARILSYDSAITAVIHRLKQEAEQHLGKTAQAKMQRTAYEPHFTPDAYMFDQKK</sequence>
<comment type="similarity">
    <text evidence="6">Belongs to the bacillales FliT family.</text>
</comment>
<comment type="subcellular location">
    <subcellularLocation>
        <location evidence="1">Cytoplasm</location>
        <location evidence="1">Cytosol</location>
    </subcellularLocation>
</comment>
<keyword evidence="3" id="KW-1005">Bacterial flagellum biogenesis</keyword>
<evidence type="ECO:0000256" key="3">
    <source>
        <dbReference type="ARBA" id="ARBA00022795"/>
    </source>
</evidence>
<evidence type="ECO:0000256" key="7">
    <source>
        <dbReference type="ARBA" id="ARBA00093797"/>
    </source>
</evidence>
<accession>A0ABW3DD65</accession>
<protein>
    <recommendedName>
        <fullName evidence="7">Flagellar protein FliT</fullName>
    </recommendedName>
</protein>
<evidence type="ECO:0000313" key="9">
    <source>
        <dbReference type="Proteomes" id="UP001597120"/>
    </source>
</evidence>
<keyword evidence="2" id="KW-0963">Cytoplasm</keyword>
<gene>
    <name evidence="8" type="ORF">ACFQ03_15140</name>
</gene>
<proteinExistence type="inferred from homology"/>
<evidence type="ECO:0000256" key="4">
    <source>
        <dbReference type="ARBA" id="ARBA00023186"/>
    </source>
</evidence>
<evidence type="ECO:0000256" key="6">
    <source>
        <dbReference type="ARBA" id="ARBA00093785"/>
    </source>
</evidence>
<dbReference type="RefSeq" id="WP_379289188.1">
    <property type="nucleotide sequence ID" value="NZ_JBHTIU010000048.1"/>
</dbReference>
<dbReference type="EMBL" id="JBHTIU010000048">
    <property type="protein sequence ID" value="MFD0870489.1"/>
    <property type="molecule type" value="Genomic_DNA"/>
</dbReference>
<evidence type="ECO:0000313" key="8">
    <source>
        <dbReference type="EMBL" id="MFD0870489.1"/>
    </source>
</evidence>
<dbReference type="Pfam" id="PF05400">
    <property type="entry name" value="FliT"/>
    <property type="match status" value="1"/>
</dbReference>
<evidence type="ECO:0000256" key="5">
    <source>
        <dbReference type="ARBA" id="ARBA00093765"/>
    </source>
</evidence>
<dbReference type="Proteomes" id="UP001597120">
    <property type="component" value="Unassembled WGS sequence"/>
</dbReference>
<organism evidence="8 9">
    <name type="scientific">Paenibacillus residui</name>
    <dbReference type="NCBI Taxonomy" id="629724"/>
    <lineage>
        <taxon>Bacteria</taxon>
        <taxon>Bacillati</taxon>
        <taxon>Bacillota</taxon>
        <taxon>Bacilli</taxon>
        <taxon>Bacillales</taxon>
        <taxon>Paenibacillaceae</taxon>
        <taxon>Paenibacillus</taxon>
    </lineage>
</organism>
<evidence type="ECO:0000256" key="1">
    <source>
        <dbReference type="ARBA" id="ARBA00004514"/>
    </source>
</evidence>
<keyword evidence="9" id="KW-1185">Reference proteome</keyword>
<reference evidence="9" key="1">
    <citation type="journal article" date="2019" name="Int. J. Syst. Evol. Microbiol.">
        <title>The Global Catalogue of Microorganisms (GCM) 10K type strain sequencing project: providing services to taxonomists for standard genome sequencing and annotation.</title>
        <authorList>
            <consortium name="The Broad Institute Genomics Platform"/>
            <consortium name="The Broad Institute Genome Sequencing Center for Infectious Disease"/>
            <person name="Wu L."/>
            <person name="Ma J."/>
        </authorList>
    </citation>
    <scope>NUCLEOTIDE SEQUENCE [LARGE SCALE GENOMIC DNA]</scope>
    <source>
        <strain evidence="9">CCUG 57263</strain>
    </source>
</reference>